<evidence type="ECO:0000313" key="4">
    <source>
        <dbReference type="EMBL" id="RMB60445.1"/>
    </source>
</evidence>
<feature type="domain" description="Peptidase M61 catalytic" evidence="2">
    <location>
        <begin position="306"/>
        <end position="412"/>
    </location>
</feature>
<dbReference type="Proteomes" id="UP000281985">
    <property type="component" value="Unassembled WGS sequence"/>
</dbReference>
<dbReference type="AlphaFoldDB" id="A0A3M0G6B0"/>
<feature type="chain" id="PRO_5018055137" evidence="1">
    <location>
        <begin position="22"/>
        <end position="620"/>
    </location>
</feature>
<feature type="domain" description="Peptidase M61 N-terminal" evidence="3">
    <location>
        <begin position="32"/>
        <end position="207"/>
    </location>
</feature>
<evidence type="ECO:0000259" key="3">
    <source>
        <dbReference type="Pfam" id="PF17899"/>
    </source>
</evidence>
<evidence type="ECO:0000313" key="5">
    <source>
        <dbReference type="Proteomes" id="UP000281985"/>
    </source>
</evidence>
<proteinExistence type="predicted"/>
<evidence type="ECO:0000259" key="2">
    <source>
        <dbReference type="Pfam" id="PF05299"/>
    </source>
</evidence>
<dbReference type="Pfam" id="PF05299">
    <property type="entry name" value="Peptidase_M61"/>
    <property type="match status" value="1"/>
</dbReference>
<dbReference type="OrthoDB" id="9778516at2"/>
<dbReference type="Gene3D" id="2.30.42.10">
    <property type="match status" value="1"/>
</dbReference>
<accession>A0A3M0G6B0</accession>
<comment type="caution">
    <text evidence="4">The sequence shown here is derived from an EMBL/GenBank/DDBJ whole genome shotgun (WGS) entry which is preliminary data.</text>
</comment>
<name>A0A3M0G6B0_9FLAO</name>
<dbReference type="Pfam" id="PF17899">
    <property type="entry name" value="Peptidase_M61_N"/>
    <property type="match status" value="1"/>
</dbReference>
<dbReference type="PROSITE" id="PS51257">
    <property type="entry name" value="PROKAR_LIPOPROTEIN"/>
    <property type="match status" value="1"/>
</dbReference>
<dbReference type="EMBL" id="REFV01000005">
    <property type="protein sequence ID" value="RMB60445.1"/>
    <property type="molecule type" value="Genomic_DNA"/>
</dbReference>
<protein>
    <submittedName>
        <fullName evidence="4">Peptidase M61</fullName>
    </submittedName>
</protein>
<feature type="signal peptide" evidence="1">
    <location>
        <begin position="1"/>
        <end position="21"/>
    </location>
</feature>
<keyword evidence="1" id="KW-0732">Signal</keyword>
<gene>
    <name evidence="4" type="ORF">EAX61_06375</name>
</gene>
<sequence length="620" mass="69491">MKKFLYLITLSILLVSCGSKNVIVENTTVKATINLVDVVDDKIKVSISPASITTDEITFFIPETVPGTYSDDDYGKFIENVQAFDSNNKALKVDKTSDNTWQISNAKQLAKLSYLVNDTYDIESTHEVFSPAGTNIVAGKQFVLNLHSIVGYFQGQVERPYTITISKPDGLEASTSMEKLNISDANTGTDVFTASRYFEVIDNPIFYNAPNKEVFTVGGVEIELSVYSPSNTTKASDLRPNVERMIKGQMNYLGNLETTDRYSILIYLSSVGEDDAQGFGALEHHTSTVVVLPDGMPQENIDAAIVDIVSHEFFHIVTPLNVHSKEIHSFRYNDPVMSKHLWMYEGVTEYFAQHFQVHEELTTPQEFYNTLIGKMNSAKSYDENIPFTVMSENVLDKPYADEYVHVYDRGALIGMCLDIIMREQSNGERGILSLMKELSAKYGKTKPFEDDTIIAEITAMTYPEVGQFFKDHVQGSVPIDYAAYFKKVGIELRSQLAPSGYFLNGNQPFISARQAEDEVFILPGIEMHSFFKEMGIQGGDVIVSINDKKYGVANVYDLISDPNSWKEGEDITFVVKRDGQELTLKGKVSQPMISTPSLIETQYLQEGPELRLRNSWLKGS</sequence>
<dbReference type="InterPro" id="IPR027268">
    <property type="entry name" value="Peptidase_M4/M1_CTD_sf"/>
</dbReference>
<dbReference type="RefSeq" id="WP_121916849.1">
    <property type="nucleotide sequence ID" value="NZ_REFV01000005.1"/>
</dbReference>
<dbReference type="InterPro" id="IPR007963">
    <property type="entry name" value="Peptidase_M61_catalytic"/>
</dbReference>
<reference evidence="4 5" key="1">
    <citation type="submission" date="2018-10" db="EMBL/GenBank/DDBJ databases">
        <title>Dokdonia luteus sp. nov., isolated from sea water.</title>
        <authorList>
            <person name="Zhou L.Y."/>
            <person name="Du Z.J."/>
        </authorList>
    </citation>
    <scope>NUCLEOTIDE SEQUENCE [LARGE SCALE GENOMIC DNA]</scope>
    <source>
        <strain evidence="4 5">SH27</strain>
    </source>
</reference>
<dbReference type="Gene3D" id="1.10.390.10">
    <property type="entry name" value="Neutral Protease Domain 2"/>
    <property type="match status" value="1"/>
</dbReference>
<dbReference type="InterPro" id="IPR036034">
    <property type="entry name" value="PDZ_sf"/>
</dbReference>
<keyword evidence="5" id="KW-1185">Reference proteome</keyword>
<dbReference type="Gene3D" id="2.60.40.3650">
    <property type="match status" value="1"/>
</dbReference>
<evidence type="ECO:0000256" key="1">
    <source>
        <dbReference type="SAM" id="SignalP"/>
    </source>
</evidence>
<dbReference type="InterPro" id="IPR040756">
    <property type="entry name" value="Peptidase_M61_N"/>
</dbReference>
<organism evidence="4 5">
    <name type="scientific">Dokdonia sinensis</name>
    <dbReference type="NCBI Taxonomy" id="2479847"/>
    <lineage>
        <taxon>Bacteria</taxon>
        <taxon>Pseudomonadati</taxon>
        <taxon>Bacteroidota</taxon>
        <taxon>Flavobacteriia</taxon>
        <taxon>Flavobacteriales</taxon>
        <taxon>Flavobacteriaceae</taxon>
        <taxon>Dokdonia</taxon>
    </lineage>
</organism>
<dbReference type="SUPFAM" id="SSF50156">
    <property type="entry name" value="PDZ domain-like"/>
    <property type="match status" value="1"/>
</dbReference>
<dbReference type="SUPFAM" id="SSF55486">
    <property type="entry name" value="Metalloproteases ('zincins'), catalytic domain"/>
    <property type="match status" value="1"/>
</dbReference>